<dbReference type="InterPro" id="IPR004045">
    <property type="entry name" value="Glutathione_S-Trfase_N"/>
</dbReference>
<dbReference type="Pfam" id="PF13409">
    <property type="entry name" value="GST_N_2"/>
    <property type="match status" value="1"/>
</dbReference>
<dbReference type="AlphaFoldDB" id="A0A9P4ICQ6"/>
<dbReference type="EMBL" id="ML978129">
    <property type="protein sequence ID" value="KAF2096953.1"/>
    <property type="molecule type" value="Genomic_DNA"/>
</dbReference>
<organism evidence="4 5">
    <name type="scientific">Rhizodiscina lignyota</name>
    <dbReference type="NCBI Taxonomy" id="1504668"/>
    <lineage>
        <taxon>Eukaryota</taxon>
        <taxon>Fungi</taxon>
        <taxon>Dikarya</taxon>
        <taxon>Ascomycota</taxon>
        <taxon>Pezizomycotina</taxon>
        <taxon>Dothideomycetes</taxon>
        <taxon>Pleosporomycetidae</taxon>
        <taxon>Aulographales</taxon>
        <taxon>Rhizodiscinaceae</taxon>
        <taxon>Rhizodiscina</taxon>
    </lineage>
</organism>
<reference evidence="4" key="1">
    <citation type="journal article" date="2020" name="Stud. Mycol.">
        <title>101 Dothideomycetes genomes: a test case for predicting lifestyles and emergence of pathogens.</title>
        <authorList>
            <person name="Haridas S."/>
            <person name="Albert R."/>
            <person name="Binder M."/>
            <person name="Bloem J."/>
            <person name="Labutti K."/>
            <person name="Salamov A."/>
            <person name="Andreopoulos B."/>
            <person name="Baker S."/>
            <person name="Barry K."/>
            <person name="Bills G."/>
            <person name="Bluhm B."/>
            <person name="Cannon C."/>
            <person name="Castanera R."/>
            <person name="Culley D."/>
            <person name="Daum C."/>
            <person name="Ezra D."/>
            <person name="Gonzalez J."/>
            <person name="Henrissat B."/>
            <person name="Kuo A."/>
            <person name="Liang C."/>
            <person name="Lipzen A."/>
            <person name="Lutzoni F."/>
            <person name="Magnuson J."/>
            <person name="Mondo S."/>
            <person name="Nolan M."/>
            <person name="Ohm R."/>
            <person name="Pangilinan J."/>
            <person name="Park H.-J."/>
            <person name="Ramirez L."/>
            <person name="Alfaro M."/>
            <person name="Sun H."/>
            <person name="Tritt A."/>
            <person name="Yoshinaga Y."/>
            <person name="Zwiers L.-H."/>
            <person name="Turgeon B."/>
            <person name="Goodwin S."/>
            <person name="Spatafora J."/>
            <person name="Crous P."/>
            <person name="Grigoriev I."/>
        </authorList>
    </citation>
    <scope>NUCLEOTIDE SEQUENCE</scope>
    <source>
        <strain evidence="4">CBS 133067</strain>
    </source>
</reference>
<feature type="domain" description="GST C-terminal" evidence="3">
    <location>
        <begin position="107"/>
        <end position="232"/>
    </location>
</feature>
<dbReference type="GO" id="GO:0004364">
    <property type="term" value="F:glutathione transferase activity"/>
    <property type="evidence" value="ECO:0007669"/>
    <property type="project" value="InterPro"/>
</dbReference>
<dbReference type="PROSITE" id="PS50405">
    <property type="entry name" value="GST_CTER"/>
    <property type="match status" value="1"/>
</dbReference>
<dbReference type="InterPro" id="IPR050983">
    <property type="entry name" value="GST_Omega/HSP26"/>
</dbReference>
<feature type="domain" description="GST N-terminal" evidence="2">
    <location>
        <begin position="22"/>
        <end position="101"/>
    </location>
</feature>
<dbReference type="GO" id="GO:0005737">
    <property type="term" value="C:cytoplasm"/>
    <property type="evidence" value="ECO:0007669"/>
    <property type="project" value="InterPro"/>
</dbReference>
<dbReference type="GO" id="GO:0045174">
    <property type="term" value="F:glutathione dehydrogenase (ascorbate) activity"/>
    <property type="evidence" value="ECO:0007669"/>
    <property type="project" value="UniProtKB-ARBA"/>
</dbReference>
<dbReference type="PANTHER" id="PTHR43968">
    <property type="match status" value="1"/>
</dbReference>
<dbReference type="Proteomes" id="UP000799772">
    <property type="component" value="Unassembled WGS sequence"/>
</dbReference>
<dbReference type="SFLD" id="SFLDG00358">
    <property type="entry name" value="Main_(cytGST)"/>
    <property type="match status" value="1"/>
</dbReference>
<keyword evidence="5" id="KW-1185">Reference proteome</keyword>
<dbReference type="InterPro" id="IPR005442">
    <property type="entry name" value="GST_omega"/>
</dbReference>
<evidence type="ECO:0000259" key="2">
    <source>
        <dbReference type="PROSITE" id="PS50404"/>
    </source>
</evidence>
<dbReference type="InterPro" id="IPR040079">
    <property type="entry name" value="Glutathione_S-Trfase"/>
</dbReference>
<dbReference type="SUPFAM" id="SSF52833">
    <property type="entry name" value="Thioredoxin-like"/>
    <property type="match status" value="1"/>
</dbReference>
<dbReference type="SFLD" id="SFLDS00019">
    <property type="entry name" value="Glutathione_Transferase_(cytos"/>
    <property type="match status" value="1"/>
</dbReference>
<dbReference type="Pfam" id="PF13410">
    <property type="entry name" value="GST_C_2"/>
    <property type="match status" value="1"/>
</dbReference>
<dbReference type="CDD" id="cd00570">
    <property type="entry name" value="GST_N_family"/>
    <property type="match status" value="1"/>
</dbReference>
<dbReference type="Gene3D" id="1.20.1050.10">
    <property type="match status" value="1"/>
</dbReference>
<dbReference type="PROSITE" id="PS50404">
    <property type="entry name" value="GST_NTER"/>
    <property type="match status" value="1"/>
</dbReference>
<dbReference type="InterPro" id="IPR010987">
    <property type="entry name" value="Glutathione-S-Trfase_C-like"/>
</dbReference>
<protein>
    <submittedName>
        <fullName evidence="4">Glutathione S-transferase</fullName>
    </submittedName>
</protein>
<dbReference type="OrthoDB" id="5387008at2759"/>
<proteinExistence type="predicted"/>
<sequence>MWFHPVATGEAAVTVEAHNKPQDLTLWSTWFDPFSHRPWIALEEKQVPYQFRNTNPFLQEPSFLGVSPRGLVPALTVADGRPVNDSIIICEYIEDAFPSAPSLFPQDPYERSVVRTWVDRVNKGFVPCFFRLMQAQPTTEPEAHEKALQELYDELSAVCANWKGPFFLGEKFSLVDIAIGPWAVRDFIVERYRGFERQKVKGWTEWAEALASRPSIAKTTSEKYVEFNQTFLRNESHSRVAIAARSGRSIL</sequence>
<keyword evidence="1" id="KW-0560">Oxidoreductase</keyword>
<dbReference type="SUPFAM" id="SSF47616">
    <property type="entry name" value="GST C-terminal domain-like"/>
    <property type="match status" value="1"/>
</dbReference>
<name>A0A9P4ICQ6_9PEZI</name>
<dbReference type="InterPro" id="IPR036282">
    <property type="entry name" value="Glutathione-S-Trfase_C_sf"/>
</dbReference>
<dbReference type="Gene3D" id="3.40.30.10">
    <property type="entry name" value="Glutaredoxin"/>
    <property type="match status" value="1"/>
</dbReference>
<comment type="caution">
    <text evidence="4">The sequence shown here is derived from an EMBL/GenBank/DDBJ whole genome shotgun (WGS) entry which is preliminary data.</text>
</comment>
<evidence type="ECO:0000259" key="3">
    <source>
        <dbReference type="PROSITE" id="PS50405"/>
    </source>
</evidence>
<evidence type="ECO:0000313" key="4">
    <source>
        <dbReference type="EMBL" id="KAF2096953.1"/>
    </source>
</evidence>
<evidence type="ECO:0000313" key="5">
    <source>
        <dbReference type="Proteomes" id="UP000799772"/>
    </source>
</evidence>
<gene>
    <name evidence="4" type="ORF">NA57DRAFT_41946</name>
</gene>
<dbReference type="InterPro" id="IPR036249">
    <property type="entry name" value="Thioredoxin-like_sf"/>
</dbReference>
<dbReference type="PRINTS" id="PR01625">
    <property type="entry name" value="GSTRNSFRASEO"/>
</dbReference>
<dbReference type="PANTHER" id="PTHR43968:SF6">
    <property type="entry name" value="GLUTATHIONE S-TRANSFERASE OMEGA"/>
    <property type="match status" value="1"/>
</dbReference>
<evidence type="ECO:0000256" key="1">
    <source>
        <dbReference type="ARBA" id="ARBA00023002"/>
    </source>
</evidence>
<accession>A0A9P4ICQ6</accession>